<organism evidence="1 2">
    <name type="scientific">Paenibacillus oleatilyticus</name>
    <dbReference type="NCBI Taxonomy" id="2594886"/>
    <lineage>
        <taxon>Bacteria</taxon>
        <taxon>Bacillati</taxon>
        <taxon>Bacillota</taxon>
        <taxon>Bacilli</taxon>
        <taxon>Bacillales</taxon>
        <taxon>Paenibacillaceae</taxon>
        <taxon>Paenibacillus</taxon>
    </lineage>
</organism>
<comment type="caution">
    <text evidence="1">The sequence shown here is derived from an EMBL/GenBank/DDBJ whole genome shotgun (WGS) entry which is preliminary data.</text>
</comment>
<keyword evidence="2" id="KW-1185">Reference proteome</keyword>
<dbReference type="Proteomes" id="UP001575622">
    <property type="component" value="Unassembled WGS sequence"/>
</dbReference>
<protein>
    <submittedName>
        <fullName evidence="1">Uncharacterized protein</fullName>
    </submittedName>
</protein>
<proteinExistence type="predicted"/>
<reference evidence="1 2" key="1">
    <citation type="submission" date="2024-09" db="EMBL/GenBank/DDBJ databases">
        <authorList>
            <person name="Makale K.P.P."/>
            <person name="Makhzoum A."/>
            <person name="Rantong G."/>
            <person name="Rahube T.O."/>
        </authorList>
    </citation>
    <scope>NUCLEOTIDE SEQUENCE [LARGE SCALE GENOMIC DNA]</scope>
    <source>
        <strain evidence="1 2">KM_D13</strain>
    </source>
</reference>
<gene>
    <name evidence="1" type="ORF">ACEU3E_02080</name>
</gene>
<name>A0ABV4USZ4_9BACL</name>
<evidence type="ECO:0000313" key="1">
    <source>
        <dbReference type="EMBL" id="MFB0840947.1"/>
    </source>
</evidence>
<dbReference type="RefSeq" id="WP_373948270.1">
    <property type="nucleotide sequence ID" value="NZ_JBHDLN010000001.1"/>
</dbReference>
<sequence>MAYTGKTDWKYDEVVTEADMNRIEKGVVDAHTTMDGIRADHTKPLIIEVRTSDPVNPEIGRIWLRSDL</sequence>
<accession>A0ABV4USZ4</accession>
<dbReference type="EMBL" id="JBHDLN010000001">
    <property type="protein sequence ID" value="MFB0840947.1"/>
    <property type="molecule type" value="Genomic_DNA"/>
</dbReference>
<evidence type="ECO:0000313" key="2">
    <source>
        <dbReference type="Proteomes" id="UP001575622"/>
    </source>
</evidence>